<feature type="chain" id="PRO_5014617274" evidence="1">
    <location>
        <begin position="18"/>
        <end position="73"/>
    </location>
</feature>
<dbReference type="AlphaFoldDB" id="A0A2M4B7Q4"/>
<sequence>MHILLTAMRELWTRVVASCTRCTSCAFLALNASHTKQRSTFACNRAQRHQHSETSTARCFLCVHTISNNVAKC</sequence>
<evidence type="ECO:0000256" key="1">
    <source>
        <dbReference type="SAM" id="SignalP"/>
    </source>
</evidence>
<accession>A0A2M4B7Q4</accession>
<proteinExistence type="predicted"/>
<dbReference type="EMBL" id="GGFK01015711">
    <property type="protein sequence ID" value="MBW49032.1"/>
    <property type="molecule type" value="Transcribed_RNA"/>
</dbReference>
<organism evidence="2">
    <name type="scientific">Anopheles triannulatus</name>
    <dbReference type="NCBI Taxonomy" id="58253"/>
    <lineage>
        <taxon>Eukaryota</taxon>
        <taxon>Metazoa</taxon>
        <taxon>Ecdysozoa</taxon>
        <taxon>Arthropoda</taxon>
        <taxon>Hexapoda</taxon>
        <taxon>Insecta</taxon>
        <taxon>Pterygota</taxon>
        <taxon>Neoptera</taxon>
        <taxon>Endopterygota</taxon>
        <taxon>Diptera</taxon>
        <taxon>Nematocera</taxon>
        <taxon>Culicoidea</taxon>
        <taxon>Culicidae</taxon>
        <taxon>Anophelinae</taxon>
        <taxon>Anopheles</taxon>
    </lineage>
</organism>
<protein>
    <submittedName>
        <fullName evidence="2">Putative secreted protein</fullName>
    </submittedName>
</protein>
<feature type="signal peptide" evidence="1">
    <location>
        <begin position="1"/>
        <end position="17"/>
    </location>
</feature>
<reference evidence="2" key="1">
    <citation type="submission" date="2018-01" db="EMBL/GenBank/DDBJ databases">
        <title>An insight into the sialome of Amazonian anophelines.</title>
        <authorList>
            <person name="Ribeiro J.M."/>
            <person name="Scarpassa V."/>
            <person name="Calvo E."/>
        </authorList>
    </citation>
    <scope>NUCLEOTIDE SEQUENCE</scope>
    <source>
        <tissue evidence="2">Salivary glands</tissue>
    </source>
</reference>
<keyword evidence="1" id="KW-0732">Signal</keyword>
<name>A0A2M4B7Q4_9DIPT</name>
<evidence type="ECO:0000313" key="2">
    <source>
        <dbReference type="EMBL" id="MBW49032.1"/>
    </source>
</evidence>